<comment type="caution">
    <text evidence="1">The sequence shown here is derived from an EMBL/GenBank/DDBJ whole genome shotgun (WGS) entry which is preliminary data.</text>
</comment>
<name>A0AAV4MF12_CAEEX</name>
<dbReference type="EMBL" id="BPLR01019703">
    <property type="protein sequence ID" value="GIX70943.1"/>
    <property type="molecule type" value="Genomic_DNA"/>
</dbReference>
<dbReference type="Proteomes" id="UP001054945">
    <property type="component" value="Unassembled WGS sequence"/>
</dbReference>
<keyword evidence="2" id="KW-1185">Reference proteome</keyword>
<evidence type="ECO:0000313" key="1">
    <source>
        <dbReference type="EMBL" id="GIX70943.1"/>
    </source>
</evidence>
<protein>
    <submittedName>
        <fullName evidence="1">Uncharacterized protein</fullName>
    </submittedName>
</protein>
<accession>A0AAV4MF12</accession>
<sequence length="91" mass="10586">MTGISNGMELCHLLSTAFWDVMGILQGWVFERCKGCIWYGEVTNYVSGNDWDFEWYGTLSFTLHYIRDVLGILEGCVFERCKRLCFGPNER</sequence>
<dbReference type="AlphaFoldDB" id="A0AAV4MF12"/>
<organism evidence="1 2">
    <name type="scientific">Caerostris extrusa</name>
    <name type="common">Bark spider</name>
    <name type="synonym">Caerostris bankana</name>
    <dbReference type="NCBI Taxonomy" id="172846"/>
    <lineage>
        <taxon>Eukaryota</taxon>
        <taxon>Metazoa</taxon>
        <taxon>Ecdysozoa</taxon>
        <taxon>Arthropoda</taxon>
        <taxon>Chelicerata</taxon>
        <taxon>Arachnida</taxon>
        <taxon>Araneae</taxon>
        <taxon>Araneomorphae</taxon>
        <taxon>Entelegynae</taxon>
        <taxon>Araneoidea</taxon>
        <taxon>Araneidae</taxon>
        <taxon>Caerostris</taxon>
    </lineage>
</organism>
<proteinExistence type="predicted"/>
<evidence type="ECO:0000313" key="2">
    <source>
        <dbReference type="Proteomes" id="UP001054945"/>
    </source>
</evidence>
<reference evidence="1 2" key="1">
    <citation type="submission" date="2021-06" db="EMBL/GenBank/DDBJ databases">
        <title>Caerostris extrusa draft genome.</title>
        <authorList>
            <person name="Kono N."/>
            <person name="Arakawa K."/>
        </authorList>
    </citation>
    <scope>NUCLEOTIDE SEQUENCE [LARGE SCALE GENOMIC DNA]</scope>
</reference>
<gene>
    <name evidence="1" type="ORF">CEXT_162571</name>
</gene>